<keyword evidence="2" id="KW-1185">Reference proteome</keyword>
<dbReference type="AlphaFoldDB" id="A0A1R1Y269"/>
<evidence type="ECO:0000313" key="1">
    <source>
        <dbReference type="EMBL" id="OMJ20990.1"/>
    </source>
</evidence>
<reference evidence="1 2" key="1">
    <citation type="submission" date="2017-01" db="EMBL/GenBank/DDBJ databases">
        <authorList>
            <person name="Mah S.A."/>
            <person name="Swanson W.J."/>
            <person name="Moy G.W."/>
            <person name="Vacquier V.D."/>
        </authorList>
    </citation>
    <scope>NUCLEOTIDE SEQUENCE [LARGE SCALE GENOMIC DNA]</scope>
    <source>
        <strain evidence="1 2">GSMNP</strain>
    </source>
</reference>
<dbReference type="EMBL" id="LSSN01001111">
    <property type="protein sequence ID" value="OMJ20990.1"/>
    <property type="molecule type" value="Genomic_DNA"/>
</dbReference>
<comment type="caution">
    <text evidence="1">The sequence shown here is derived from an EMBL/GenBank/DDBJ whole genome shotgun (WGS) entry which is preliminary data.</text>
</comment>
<proteinExistence type="predicted"/>
<evidence type="ECO:0000313" key="2">
    <source>
        <dbReference type="Proteomes" id="UP000187283"/>
    </source>
</evidence>
<dbReference type="Proteomes" id="UP000187283">
    <property type="component" value="Unassembled WGS sequence"/>
</dbReference>
<gene>
    <name evidence="1" type="ORF">AYI70_g3743</name>
</gene>
<name>A0A1R1Y269_9FUNG</name>
<sequence length="97" mass="11447">MKSNSLKMSLEIPKGKVRKSSLYGSGSLSWMICDEKAVRTKKFITFREKRLELSCKIFDAFFGKSNMVERQRTGLEWKIFSTGDPRSGFFYRRERFE</sequence>
<protein>
    <submittedName>
        <fullName evidence="1">Uncharacterized protein</fullName>
    </submittedName>
</protein>
<accession>A0A1R1Y269</accession>
<organism evidence="1 2">
    <name type="scientific">Smittium culicis</name>
    <dbReference type="NCBI Taxonomy" id="133412"/>
    <lineage>
        <taxon>Eukaryota</taxon>
        <taxon>Fungi</taxon>
        <taxon>Fungi incertae sedis</taxon>
        <taxon>Zoopagomycota</taxon>
        <taxon>Kickxellomycotina</taxon>
        <taxon>Harpellomycetes</taxon>
        <taxon>Harpellales</taxon>
        <taxon>Legeriomycetaceae</taxon>
        <taxon>Smittium</taxon>
    </lineage>
</organism>